<evidence type="ECO:0000256" key="1">
    <source>
        <dbReference type="SAM" id="Phobius"/>
    </source>
</evidence>
<feature type="transmembrane region" description="Helical" evidence="1">
    <location>
        <begin position="51"/>
        <end position="70"/>
    </location>
</feature>
<feature type="transmembrane region" description="Helical" evidence="1">
    <location>
        <begin position="392"/>
        <end position="417"/>
    </location>
</feature>
<keyword evidence="1" id="KW-1133">Transmembrane helix</keyword>
<reference evidence="3 4" key="2">
    <citation type="submission" date="2017-11" db="EMBL/GenBank/DDBJ databases">
        <authorList>
            <person name="Han C.G."/>
        </authorList>
    </citation>
    <scope>NUCLEOTIDE SEQUENCE [LARGE SCALE GENOMIC DNA]</scope>
    <source>
        <strain evidence="4">ATCC 43555</strain>
        <strain evidence="3">ATCC43555</strain>
    </source>
</reference>
<dbReference type="AlphaFoldDB" id="A0A2K4X719"/>
<feature type="transmembrane region" description="Helical" evidence="1">
    <location>
        <begin position="453"/>
        <end position="475"/>
    </location>
</feature>
<feature type="transmembrane region" description="Helical" evidence="1">
    <location>
        <begin position="274"/>
        <end position="298"/>
    </location>
</feature>
<dbReference type="Proteomes" id="UP000615003">
    <property type="component" value="Unassembled WGS sequence"/>
</dbReference>
<dbReference type="RefSeq" id="WP_104642160.1">
    <property type="nucleotide sequence ID" value="NZ_AQGW01000018.1"/>
</dbReference>
<dbReference type="Proteomes" id="UP000238288">
    <property type="component" value="Chromosome PCAR9a"/>
</dbReference>
<gene>
    <name evidence="3" type="ORF">PCAR9_A20560</name>
    <name evidence="2" type="ORF">PCARR_a0649</name>
</gene>
<dbReference type="EMBL" id="LT965928">
    <property type="protein sequence ID" value="SOU40128.1"/>
    <property type="molecule type" value="Genomic_DNA"/>
</dbReference>
<keyword evidence="1" id="KW-0472">Membrane</keyword>
<feature type="transmembrane region" description="Helical" evidence="1">
    <location>
        <begin position="23"/>
        <end position="45"/>
    </location>
</feature>
<dbReference type="EMBL" id="AQGW01000018">
    <property type="protein sequence ID" value="MBE0382338.1"/>
    <property type="molecule type" value="Genomic_DNA"/>
</dbReference>
<dbReference type="OrthoDB" id="8481281at2"/>
<organism evidence="3 4">
    <name type="scientific">Pseudoalteromonas carrageenovora IAM 12662</name>
    <dbReference type="NCBI Taxonomy" id="1314868"/>
    <lineage>
        <taxon>Bacteria</taxon>
        <taxon>Pseudomonadati</taxon>
        <taxon>Pseudomonadota</taxon>
        <taxon>Gammaproteobacteria</taxon>
        <taxon>Alteromonadales</taxon>
        <taxon>Pseudoalteromonadaceae</taxon>
        <taxon>Pseudoalteromonas</taxon>
    </lineage>
</organism>
<sequence length="628" mass="69976">MAFDYGSIDLGLKNPFKLEGKVTALRGLIESIAGVSLLVIAAGSVKEDATAGWILMIFGMLILALGIRSLSSGIYATLKYFVGRNHPTSLAYNFSKSQTSTAQEEKKEVAYTAHSLEEMLVGRKNSTFKEPNGFLSRLLHSLIPKLLFLPYPIRNIAQRLFGSWVSTLVALIAYALVAFVSLSGFTGEAGELAFPVYSAILMFYVLFSWRSSGKPISRNAEKNIEALGTGALAKIISLSFILPIVIGLSMSWLMQEQHISKAQIDNWLEQLPSLHAGLYLVAIIVLATLSCALVFVMIKARLNSVTPTAEVSELRENWQESVHPDEVFINLDNLVMANRRYKEVPNRVYRELDPKLQEQIEGKGGFKGEMIQEIQPKLHPMDLGKNFSLTRLLALLSGNLLYIVALTFTVLLAYSLINIYHYVDAANINTIEQAFNNQHIIQFSELLMTSFHFLLIGILIKAFAQLLINSAHLFFAEMQFESLLVYFKCEGTFTESKISTGTGIHDSTRSENTLVRSSITPWIIVSRVISTTFAATGMKNLEHPRHIMEMHKDEGQLQAIKNDVIAFLKDRESIASITSERDLGNASQIHQLNQQTRAMPTQQAITKDDEEAAGYLRQEENLSGEPKT</sequence>
<accession>A0A2K4X719</accession>
<evidence type="ECO:0000313" key="3">
    <source>
        <dbReference type="EMBL" id="SOU40128.1"/>
    </source>
</evidence>
<protein>
    <submittedName>
        <fullName evidence="3">Uncharacterized protein</fullName>
    </submittedName>
</protein>
<keyword evidence="5" id="KW-1185">Reference proteome</keyword>
<feature type="transmembrane region" description="Helical" evidence="1">
    <location>
        <begin position="192"/>
        <end position="210"/>
    </location>
</feature>
<evidence type="ECO:0000313" key="5">
    <source>
        <dbReference type="Proteomes" id="UP000615003"/>
    </source>
</evidence>
<keyword evidence="1" id="KW-0812">Transmembrane</keyword>
<feature type="transmembrane region" description="Helical" evidence="1">
    <location>
        <begin position="231"/>
        <end position="254"/>
    </location>
</feature>
<reference evidence="2 5" key="1">
    <citation type="submission" date="2015-06" db="EMBL/GenBank/DDBJ databases">
        <title>Genome sequence of Pseudoalteromonas carrageenovora.</title>
        <authorList>
            <person name="Xie B.-B."/>
            <person name="Rong J.-C."/>
            <person name="Qin Q.-L."/>
            <person name="Zhang Y.-Z."/>
        </authorList>
    </citation>
    <scope>NUCLEOTIDE SEQUENCE [LARGE SCALE GENOMIC DNA]</scope>
    <source>
        <strain evidence="2 5">IAM 12662</strain>
    </source>
</reference>
<feature type="transmembrane region" description="Helical" evidence="1">
    <location>
        <begin position="160"/>
        <end position="180"/>
    </location>
</feature>
<evidence type="ECO:0000313" key="4">
    <source>
        <dbReference type="Proteomes" id="UP000238288"/>
    </source>
</evidence>
<dbReference type="GeneID" id="93662768"/>
<name>A0A2K4X719_PSEVC</name>
<proteinExistence type="predicted"/>
<evidence type="ECO:0000313" key="2">
    <source>
        <dbReference type="EMBL" id="MBE0382338.1"/>
    </source>
</evidence>